<comment type="subcellular location">
    <subcellularLocation>
        <location evidence="1">Membrane</location>
    </subcellularLocation>
</comment>
<dbReference type="InterPro" id="IPR005311">
    <property type="entry name" value="PBP_dimer"/>
</dbReference>
<accession>A0A918DCF0</accession>
<dbReference type="AlphaFoldDB" id="A0A918DCF0"/>
<evidence type="ECO:0000259" key="6">
    <source>
        <dbReference type="Pfam" id="PF03717"/>
    </source>
</evidence>
<feature type="domain" description="Penicillin-binding protein transpeptidase" evidence="5">
    <location>
        <begin position="261"/>
        <end position="557"/>
    </location>
</feature>
<dbReference type="GO" id="GO:0005886">
    <property type="term" value="C:plasma membrane"/>
    <property type="evidence" value="ECO:0007669"/>
    <property type="project" value="TreeGrafter"/>
</dbReference>
<dbReference type="InterPro" id="IPR050515">
    <property type="entry name" value="Beta-lactam/transpept"/>
</dbReference>
<dbReference type="Proteomes" id="UP000598196">
    <property type="component" value="Unassembled WGS sequence"/>
</dbReference>
<keyword evidence="2" id="KW-0378">Hydrolase</keyword>
<dbReference type="PANTHER" id="PTHR30627:SF1">
    <property type="entry name" value="PEPTIDOGLYCAN D,D-TRANSPEPTIDASE FTSI"/>
    <property type="match status" value="1"/>
</dbReference>
<protein>
    <submittedName>
        <fullName evidence="7">Cell division protein FtsI</fullName>
    </submittedName>
</protein>
<evidence type="ECO:0000256" key="3">
    <source>
        <dbReference type="ARBA" id="ARBA00023136"/>
    </source>
</evidence>
<dbReference type="RefSeq" id="WP_146286399.1">
    <property type="nucleotide sequence ID" value="NZ_BMLP01000002.1"/>
</dbReference>
<dbReference type="InterPro" id="IPR036138">
    <property type="entry name" value="PBP_dimer_sf"/>
</dbReference>
<dbReference type="GO" id="GO:0051301">
    <property type="term" value="P:cell division"/>
    <property type="evidence" value="ECO:0007669"/>
    <property type="project" value="UniProtKB-KW"/>
</dbReference>
<evidence type="ECO:0000313" key="8">
    <source>
        <dbReference type="Proteomes" id="UP000598196"/>
    </source>
</evidence>
<keyword evidence="8" id="KW-1185">Reference proteome</keyword>
<dbReference type="GO" id="GO:0004180">
    <property type="term" value="F:carboxypeptidase activity"/>
    <property type="evidence" value="ECO:0007669"/>
    <property type="project" value="UniProtKB-KW"/>
</dbReference>
<keyword evidence="4" id="KW-1133">Transmembrane helix</keyword>
<dbReference type="Pfam" id="PF00905">
    <property type="entry name" value="Transpeptidase"/>
    <property type="match status" value="1"/>
</dbReference>
<dbReference type="Gene3D" id="3.40.710.10">
    <property type="entry name" value="DD-peptidase/beta-lactamase superfamily"/>
    <property type="match status" value="1"/>
</dbReference>
<keyword evidence="7" id="KW-0132">Cell division</keyword>
<dbReference type="SUPFAM" id="SSF56519">
    <property type="entry name" value="Penicillin binding protein dimerisation domain"/>
    <property type="match status" value="1"/>
</dbReference>
<gene>
    <name evidence="7" type="primary">ftsI</name>
    <name evidence="7" type="ORF">GCM10010991_18000</name>
</gene>
<evidence type="ECO:0000313" key="7">
    <source>
        <dbReference type="EMBL" id="GGO31637.1"/>
    </source>
</evidence>
<comment type="caution">
    <text evidence="7">The sequence shown here is derived from an EMBL/GenBank/DDBJ whole genome shotgun (WGS) entry which is preliminary data.</text>
</comment>
<name>A0A918DCF0_9RHOB</name>
<dbReference type="InterPro" id="IPR012338">
    <property type="entry name" value="Beta-lactam/transpept-like"/>
</dbReference>
<evidence type="ECO:0000256" key="1">
    <source>
        <dbReference type="ARBA" id="ARBA00004370"/>
    </source>
</evidence>
<proteinExistence type="predicted"/>
<keyword evidence="2" id="KW-0121">Carboxypeptidase</keyword>
<organism evidence="7 8">
    <name type="scientific">Gemmobacter aquaticus</name>
    <dbReference type="NCBI Taxonomy" id="490185"/>
    <lineage>
        <taxon>Bacteria</taxon>
        <taxon>Pseudomonadati</taxon>
        <taxon>Pseudomonadota</taxon>
        <taxon>Alphaproteobacteria</taxon>
        <taxon>Rhodobacterales</taxon>
        <taxon>Paracoccaceae</taxon>
        <taxon>Gemmobacter</taxon>
    </lineage>
</organism>
<keyword evidence="2" id="KW-0645">Protease</keyword>
<keyword evidence="4" id="KW-0812">Transmembrane</keyword>
<evidence type="ECO:0000259" key="5">
    <source>
        <dbReference type="Pfam" id="PF00905"/>
    </source>
</evidence>
<dbReference type="EMBL" id="BMLP01000002">
    <property type="protein sequence ID" value="GGO31637.1"/>
    <property type="molecule type" value="Genomic_DNA"/>
</dbReference>
<dbReference type="GO" id="GO:0008658">
    <property type="term" value="F:penicillin binding"/>
    <property type="evidence" value="ECO:0007669"/>
    <property type="project" value="InterPro"/>
</dbReference>
<feature type="domain" description="Penicillin-binding protein dimerisation" evidence="6">
    <location>
        <begin position="87"/>
        <end position="223"/>
    </location>
</feature>
<sequence length="597" mass="64172">MTRTPLRPLARILSARDAGENPDHIERENIRARHEVVREKSRRRAEGRLLFLGLAFLASFGLIGARMGLLAASEPMEPRSAAPGAAILAQRADITDRNGRVLATNLVTHALYAQPKDMVDPARVARELAAIFPDLKEDDLKRRLTDGRSFLWIKKKLSPEQMQKVHEIGDPGLLFGPREMRLYPNGKLAAHILGGASFGAEGVNSAEVIGTAGIEKLLDARLRDPAQTAEPLALSIDLTLQATVTEVLDAGMKMMNAKGAAAILMDVRTGEVLSLVSLPDFDPNDRPNPLVKGDPADSPLFNRAVQGVYELGSTFKIFAAAQAMELGLVNPDTLVDANAPMVWGKHRIKEFQGKNYGPKLSVSDVIAKSSNVGTAHIALMIGGLRQQAFLKSLGFFEPSPLEMVEARSSKPLIPAKWPDIVTITASYGHGMSASPMHLASAYATIANGGVAVTPTLLRRSSLPDGTRLLSERVAADAVAMLRGVVDHGTASYARIPGYPVAGKTGTADKPKRTGGYYKDKVVNTFASMFPASDPRYVLVVTLDEPVDTSGTEPRRTAGYTAVPVAAEVIRRTAPLMGLRPEIELAQPNEVTAVSQNN</sequence>
<dbReference type="PANTHER" id="PTHR30627">
    <property type="entry name" value="PEPTIDOGLYCAN D,D-TRANSPEPTIDASE"/>
    <property type="match status" value="1"/>
</dbReference>
<dbReference type="SUPFAM" id="SSF56601">
    <property type="entry name" value="beta-lactamase/transpeptidase-like"/>
    <property type="match status" value="1"/>
</dbReference>
<keyword evidence="3 4" id="KW-0472">Membrane</keyword>
<dbReference type="GO" id="GO:0071555">
    <property type="term" value="P:cell wall organization"/>
    <property type="evidence" value="ECO:0007669"/>
    <property type="project" value="TreeGrafter"/>
</dbReference>
<dbReference type="Pfam" id="PF03717">
    <property type="entry name" value="PBP_dimer"/>
    <property type="match status" value="1"/>
</dbReference>
<evidence type="ECO:0000256" key="2">
    <source>
        <dbReference type="ARBA" id="ARBA00022645"/>
    </source>
</evidence>
<dbReference type="Gene3D" id="3.90.1310.10">
    <property type="entry name" value="Penicillin-binding protein 2a (Domain 2)"/>
    <property type="match status" value="1"/>
</dbReference>
<feature type="transmembrane region" description="Helical" evidence="4">
    <location>
        <begin position="49"/>
        <end position="69"/>
    </location>
</feature>
<dbReference type="InterPro" id="IPR001460">
    <property type="entry name" value="PCN-bd_Tpept"/>
</dbReference>
<keyword evidence="7" id="KW-0131">Cell cycle</keyword>
<dbReference type="OrthoDB" id="9789078at2"/>
<evidence type="ECO:0000256" key="4">
    <source>
        <dbReference type="SAM" id="Phobius"/>
    </source>
</evidence>
<reference evidence="7 8" key="1">
    <citation type="journal article" date="2014" name="Int. J. Syst. Evol. Microbiol.">
        <title>Complete genome sequence of Corynebacterium casei LMG S-19264T (=DSM 44701T), isolated from a smear-ripened cheese.</title>
        <authorList>
            <consortium name="US DOE Joint Genome Institute (JGI-PGF)"/>
            <person name="Walter F."/>
            <person name="Albersmeier A."/>
            <person name="Kalinowski J."/>
            <person name="Ruckert C."/>
        </authorList>
    </citation>
    <scope>NUCLEOTIDE SEQUENCE [LARGE SCALE GENOMIC DNA]</scope>
    <source>
        <strain evidence="7 8">CGMCC 1.7029</strain>
    </source>
</reference>